<reference evidence="1 2" key="1">
    <citation type="submission" date="2019-05" db="EMBL/GenBank/DDBJ databases">
        <title>Another draft genome of Portunus trituberculatus and its Hox gene families provides insights of decapod evolution.</title>
        <authorList>
            <person name="Jeong J.-H."/>
            <person name="Song I."/>
            <person name="Kim S."/>
            <person name="Choi T."/>
            <person name="Kim D."/>
            <person name="Ryu S."/>
            <person name="Kim W."/>
        </authorList>
    </citation>
    <scope>NUCLEOTIDE SEQUENCE [LARGE SCALE GENOMIC DNA]</scope>
    <source>
        <tissue evidence="1">Muscle</tissue>
    </source>
</reference>
<dbReference type="AlphaFoldDB" id="A0A5B7DWC8"/>
<gene>
    <name evidence="1" type="ORF">E2C01_018266</name>
</gene>
<name>A0A5B7DWC8_PORTR</name>
<keyword evidence="2" id="KW-1185">Reference proteome</keyword>
<accession>A0A5B7DWC8</accession>
<evidence type="ECO:0000313" key="2">
    <source>
        <dbReference type="Proteomes" id="UP000324222"/>
    </source>
</evidence>
<proteinExistence type="predicted"/>
<evidence type="ECO:0000313" key="1">
    <source>
        <dbReference type="EMBL" id="MPC25164.1"/>
    </source>
</evidence>
<organism evidence="1 2">
    <name type="scientific">Portunus trituberculatus</name>
    <name type="common">Swimming crab</name>
    <name type="synonym">Neptunus trituberculatus</name>
    <dbReference type="NCBI Taxonomy" id="210409"/>
    <lineage>
        <taxon>Eukaryota</taxon>
        <taxon>Metazoa</taxon>
        <taxon>Ecdysozoa</taxon>
        <taxon>Arthropoda</taxon>
        <taxon>Crustacea</taxon>
        <taxon>Multicrustacea</taxon>
        <taxon>Malacostraca</taxon>
        <taxon>Eumalacostraca</taxon>
        <taxon>Eucarida</taxon>
        <taxon>Decapoda</taxon>
        <taxon>Pleocyemata</taxon>
        <taxon>Brachyura</taxon>
        <taxon>Eubrachyura</taxon>
        <taxon>Portunoidea</taxon>
        <taxon>Portunidae</taxon>
        <taxon>Portuninae</taxon>
        <taxon>Portunus</taxon>
    </lineage>
</organism>
<dbReference type="Proteomes" id="UP000324222">
    <property type="component" value="Unassembled WGS sequence"/>
</dbReference>
<protein>
    <submittedName>
        <fullName evidence="1">Uncharacterized protein</fullName>
    </submittedName>
</protein>
<comment type="caution">
    <text evidence="1">The sequence shown here is derived from an EMBL/GenBank/DDBJ whole genome shotgun (WGS) entry which is preliminary data.</text>
</comment>
<dbReference type="EMBL" id="VSRR010001425">
    <property type="protein sequence ID" value="MPC25164.1"/>
    <property type="molecule type" value="Genomic_DNA"/>
</dbReference>
<sequence length="174" mass="18643">MRLAMAGGTEANRVLVYGCGGLDHHLVIVSGGGSGGVSGEWEKCAVSVCDVMRCLAVWLQRIWSPPLLVMVVVARLFFIGGAKLLSLCNSRFCEEFEGELQITMLGCCAHHIHVLQYEGAGVIGVVQIVSAQRGVVGVTEVEPEMYLDDCGEEKGSTSWALRLREAGVEASLEC</sequence>